<dbReference type="InterPro" id="IPR027124">
    <property type="entry name" value="Swc5/CFDP1/2"/>
</dbReference>
<dbReference type="SUPFAM" id="SSF56219">
    <property type="entry name" value="DNase I-like"/>
    <property type="match status" value="1"/>
</dbReference>
<proteinExistence type="predicted"/>
<dbReference type="InterPro" id="IPR005135">
    <property type="entry name" value="Endo/exonuclease/phosphatase"/>
</dbReference>
<protein>
    <recommendedName>
        <fullName evidence="1">Endonuclease/exonuclease/phosphatase domain-containing protein</fullName>
    </recommendedName>
</protein>
<evidence type="ECO:0000313" key="3">
    <source>
        <dbReference type="Proteomes" id="UP000663855"/>
    </source>
</evidence>
<dbReference type="PANTHER" id="PTHR23227:SF85">
    <property type="entry name" value="CRANIOFACIAL DEVELOPMENT PROTEIN 2"/>
    <property type="match status" value="1"/>
</dbReference>
<gene>
    <name evidence="2" type="ORF">CJN711_LOCUS17994</name>
</gene>
<name>A0A815F8V4_9BILA</name>
<dbReference type="GO" id="GO:0003824">
    <property type="term" value="F:catalytic activity"/>
    <property type="evidence" value="ECO:0007669"/>
    <property type="project" value="InterPro"/>
</dbReference>
<dbReference type="Pfam" id="PF14529">
    <property type="entry name" value="Exo_endo_phos_2"/>
    <property type="match status" value="1"/>
</dbReference>
<evidence type="ECO:0000313" key="2">
    <source>
        <dbReference type="EMBL" id="CAF1322244.1"/>
    </source>
</evidence>
<evidence type="ECO:0000259" key="1">
    <source>
        <dbReference type="Pfam" id="PF14529"/>
    </source>
</evidence>
<comment type="caution">
    <text evidence="2">The sequence shown here is derived from an EMBL/GenBank/DDBJ whole genome shotgun (WGS) entry which is preliminary data.</text>
</comment>
<dbReference type="PANTHER" id="PTHR23227">
    <property type="entry name" value="BUCENTAUR RELATED"/>
    <property type="match status" value="1"/>
</dbReference>
<feature type="non-terminal residue" evidence="2">
    <location>
        <position position="496"/>
    </location>
</feature>
<dbReference type="EMBL" id="CAJNOV010008405">
    <property type="protein sequence ID" value="CAF1322244.1"/>
    <property type="molecule type" value="Genomic_DNA"/>
</dbReference>
<dbReference type="Proteomes" id="UP000663855">
    <property type="component" value="Unassembled WGS sequence"/>
</dbReference>
<sequence>MKRFRFDVVGISEVRWTGKGETPRGDFIWSGESTTHTKGVGLLLSAKAKQAMIGYNLISPRLISARFNATPFKITVIHVYAPTSASSEDEIEIFYDNIEKALAQTPKKDIVIITGDWNAKVGTDNTNWKSVMGKYGYGDRNERGERLLEFAALHNLYICNTRYQQKPSRKWTWASPDGVHKNMIDLVLIQNRWKSAVANCRTFQSADISSDHSLVLCNIKLKLKRRRCNKPHSSHRLDVNQLKNQTIKKSYQAKLNINLQGIDKTDNIDEHAAKIKRAIEDALQTTLTTTRTAKNPWISQQTLSLAEEKRKAKQIKNASTQNAQLYRDLCNKVKKSARQDKERWIQDKCDEIEKGLNVGNTRLAYSLIKTLKKKFVPRMSAIKNEDGIMAQSKDKVKERWTQYCSGLYKDEGGGDEMVKELESIFPSYEEDPQDILYAEVEQAIHTLKNNKSPGSDGITAEMIQAGGEQLIRQIHALCNKAWHQGVIPKEWGKSIL</sequence>
<feature type="domain" description="Endonuclease/exonuclease/phosphatase" evidence="1">
    <location>
        <begin position="74"/>
        <end position="215"/>
    </location>
</feature>
<dbReference type="CDD" id="cd09076">
    <property type="entry name" value="L1-EN"/>
    <property type="match status" value="1"/>
</dbReference>
<accession>A0A815F8V4</accession>
<reference evidence="2" key="1">
    <citation type="submission" date="2021-02" db="EMBL/GenBank/DDBJ databases">
        <authorList>
            <person name="Nowell W R."/>
        </authorList>
    </citation>
    <scope>NUCLEOTIDE SEQUENCE</scope>
</reference>
<dbReference type="AlphaFoldDB" id="A0A815F8V4"/>
<dbReference type="InterPro" id="IPR036691">
    <property type="entry name" value="Endo/exonu/phosph_ase_sf"/>
</dbReference>
<organism evidence="2 3">
    <name type="scientific">Rotaria magnacalcarata</name>
    <dbReference type="NCBI Taxonomy" id="392030"/>
    <lineage>
        <taxon>Eukaryota</taxon>
        <taxon>Metazoa</taxon>
        <taxon>Spiralia</taxon>
        <taxon>Gnathifera</taxon>
        <taxon>Rotifera</taxon>
        <taxon>Eurotatoria</taxon>
        <taxon>Bdelloidea</taxon>
        <taxon>Philodinida</taxon>
        <taxon>Philodinidae</taxon>
        <taxon>Rotaria</taxon>
    </lineage>
</organism>
<dbReference type="Gene3D" id="3.60.10.10">
    <property type="entry name" value="Endonuclease/exonuclease/phosphatase"/>
    <property type="match status" value="1"/>
</dbReference>